<accession>M5AG67</accession>
<dbReference type="Gene3D" id="3.20.20.80">
    <property type="entry name" value="Glycosidases"/>
    <property type="match status" value="1"/>
</dbReference>
<dbReference type="Pfam" id="PF22848">
    <property type="entry name" value="ASD1_dom"/>
    <property type="match status" value="1"/>
</dbReference>
<evidence type="ECO:0000256" key="2">
    <source>
        <dbReference type="ARBA" id="ARBA00004881"/>
    </source>
</evidence>
<keyword evidence="7" id="KW-0119">Carbohydrate metabolism</keyword>
<dbReference type="SUPFAM" id="SSF51445">
    <property type="entry name" value="(Trans)glycosidases"/>
    <property type="match status" value="1"/>
</dbReference>
<feature type="domain" description="Alpha-L-arabinofuranosidase C-terminal" evidence="9">
    <location>
        <begin position="313"/>
        <end position="509"/>
    </location>
</feature>
<reference evidence="10 11" key="1">
    <citation type="journal article" date="2013" name="PLoS ONE">
        <title>Genomic Analysis by Deep Sequencing of the Probiotic Lactobacillus brevis KB290 Harboring Nine Plasmids Reveals Genomic Stability.</title>
        <authorList>
            <person name="Fukao M."/>
            <person name="Oshima K."/>
            <person name="Morita H."/>
            <person name="Toh H."/>
            <person name="Suda W."/>
            <person name="Kim S.W."/>
            <person name="Suzuki S."/>
            <person name="Yakabe T."/>
            <person name="Hattori M."/>
            <person name="Yajima N."/>
        </authorList>
    </citation>
    <scope>NUCLEOTIDE SEQUENCE [LARGE SCALE GENOMIC DNA]</scope>
    <source>
        <strain evidence="10 11">KB290</strain>
    </source>
</reference>
<gene>
    <name evidence="10" type="ORF">LVISKB_1682</name>
</gene>
<dbReference type="GO" id="GO:0046556">
    <property type="term" value="F:alpha-L-arabinofuranosidase activity"/>
    <property type="evidence" value="ECO:0007669"/>
    <property type="project" value="UniProtKB-EC"/>
</dbReference>
<dbReference type="EC" id="3.2.1.55" evidence="5"/>
<keyword evidence="8" id="KW-0326">Glycosidase</keyword>
<protein>
    <recommendedName>
        <fullName evidence="5">non-reducing end alpha-L-arabinofuranosidase</fullName>
        <ecNumber evidence="5">3.2.1.55</ecNumber>
    </recommendedName>
</protein>
<dbReference type="InterPro" id="IPR017853">
    <property type="entry name" value="GH"/>
</dbReference>
<organism evidence="10 11">
    <name type="scientific">Levilactobacillus brevis KB290</name>
    <dbReference type="NCBI Taxonomy" id="1001583"/>
    <lineage>
        <taxon>Bacteria</taxon>
        <taxon>Bacillati</taxon>
        <taxon>Bacillota</taxon>
        <taxon>Bacilli</taxon>
        <taxon>Lactobacillales</taxon>
        <taxon>Lactobacillaceae</taxon>
        <taxon>Levilactobacillus</taxon>
    </lineage>
</organism>
<dbReference type="GO" id="GO:0046373">
    <property type="term" value="P:L-arabinose metabolic process"/>
    <property type="evidence" value="ECO:0007669"/>
    <property type="project" value="InterPro"/>
</dbReference>
<evidence type="ECO:0000256" key="8">
    <source>
        <dbReference type="ARBA" id="ARBA00023295"/>
    </source>
</evidence>
<comment type="subunit">
    <text evidence="4">Homohexamer; trimer of dimers.</text>
</comment>
<evidence type="ECO:0000256" key="3">
    <source>
        <dbReference type="ARBA" id="ARBA00007186"/>
    </source>
</evidence>
<dbReference type="Pfam" id="PF06964">
    <property type="entry name" value="Alpha-L-AF_C"/>
    <property type="match status" value="1"/>
</dbReference>
<dbReference type="AlphaFoldDB" id="M5AG67"/>
<evidence type="ECO:0000256" key="4">
    <source>
        <dbReference type="ARBA" id="ARBA00011165"/>
    </source>
</evidence>
<dbReference type="SMART" id="SM00813">
    <property type="entry name" value="Alpha-L-AF_C"/>
    <property type="match status" value="1"/>
</dbReference>
<sequence>MSELRHSLRSPLSRAPFSKGGKIMQGKLTVDPASQIAKIDDRVYSALIEHLGRSVYDGLYQPNHPQSDQDGFRQDVIDAVKSLNIDLIRYPGGNFVSGFNWEDSIGPKSTRPTRLDLAWRSIETNQFGLHEFMKWTQKTGTRPDMAVNLGSRGIDAARNLVEYCNFSGGTYWSDLRKQNGAEEPFNIKTWCLGNEMDGDWQIGHKTADEYGRLAHETAKVMRLVDPSIDLVVSGSSTREMATFGSWEETVLDHTYDDVDYLSLHRYYDNEENDLANFLAKSIDFDEFISGIVAVCDAVKARKHSHKTLNLALDEWNVWYHSHKQDDETAPWQQAPHLLEDHYNFEDALMVGTMLITLLKHADRVKIACLAQLVNVIAPIMTDEHGIWLQSIFFPFLQISKYGRGIALTPQQTATTYDSKDFKDVPYLDSLAVYNSENHEIVIFAENKGNTTMDFQTDLHDLNAQTVIEATQFCGYDIKQTNENQQMALHPNSNVHLSDNTLTASLQPLSWNMFRLHVTH</sequence>
<comment type="catalytic activity">
    <reaction evidence="1">
        <text>Hydrolysis of terminal non-reducing alpha-L-arabinofuranoside residues in alpha-L-arabinosides.</text>
        <dbReference type="EC" id="3.2.1.55"/>
    </reaction>
</comment>
<dbReference type="PANTHER" id="PTHR43576">
    <property type="entry name" value="ALPHA-L-ARABINOFURANOSIDASE C-RELATED"/>
    <property type="match status" value="1"/>
</dbReference>
<dbReference type="Proteomes" id="UP000012042">
    <property type="component" value="Chromosome"/>
</dbReference>
<dbReference type="GO" id="GO:0000272">
    <property type="term" value="P:polysaccharide catabolic process"/>
    <property type="evidence" value="ECO:0007669"/>
    <property type="project" value="TreeGrafter"/>
</dbReference>
<keyword evidence="6" id="KW-0378">Hydrolase</keyword>
<proteinExistence type="inferred from homology"/>
<dbReference type="PATRIC" id="fig|1001583.3.peg.1665"/>
<dbReference type="InterPro" id="IPR055235">
    <property type="entry name" value="ASD1_cat"/>
</dbReference>
<name>M5AG67_LEVBR</name>
<evidence type="ECO:0000259" key="9">
    <source>
        <dbReference type="SMART" id="SM00813"/>
    </source>
</evidence>
<evidence type="ECO:0000256" key="7">
    <source>
        <dbReference type="ARBA" id="ARBA00023277"/>
    </source>
</evidence>
<dbReference type="Gene3D" id="2.60.40.1180">
    <property type="entry name" value="Golgi alpha-mannosidase II"/>
    <property type="match status" value="1"/>
</dbReference>
<dbReference type="InterPro" id="IPR010720">
    <property type="entry name" value="Alpha-L-AF_C"/>
</dbReference>
<dbReference type="EMBL" id="AP012167">
    <property type="protein sequence ID" value="BAN07317.1"/>
    <property type="molecule type" value="Genomic_DNA"/>
</dbReference>
<evidence type="ECO:0000256" key="5">
    <source>
        <dbReference type="ARBA" id="ARBA00012670"/>
    </source>
</evidence>
<comment type="similarity">
    <text evidence="3">Belongs to the glycosyl hydrolase 51 family.</text>
</comment>
<dbReference type="HOGENOM" id="CLU_017810_1_1_9"/>
<dbReference type="SUPFAM" id="SSF51011">
    <property type="entry name" value="Glycosyl hydrolase domain"/>
    <property type="match status" value="1"/>
</dbReference>
<dbReference type="InterPro" id="IPR013780">
    <property type="entry name" value="Glyco_hydro_b"/>
</dbReference>
<evidence type="ECO:0000256" key="6">
    <source>
        <dbReference type="ARBA" id="ARBA00022801"/>
    </source>
</evidence>
<dbReference type="PANTHER" id="PTHR43576:SF3">
    <property type="entry name" value="ALPHA-L-ARABINOFURANOSIDASE C"/>
    <property type="match status" value="1"/>
</dbReference>
<evidence type="ECO:0000313" key="10">
    <source>
        <dbReference type="EMBL" id="BAN07317.1"/>
    </source>
</evidence>
<comment type="pathway">
    <text evidence="2">Glycan metabolism.</text>
</comment>
<evidence type="ECO:0000256" key="1">
    <source>
        <dbReference type="ARBA" id="ARBA00001462"/>
    </source>
</evidence>
<dbReference type="KEGG" id="lbk:LVISKB_1682"/>
<evidence type="ECO:0000313" key="11">
    <source>
        <dbReference type="Proteomes" id="UP000012042"/>
    </source>
</evidence>